<proteinExistence type="predicted"/>
<keyword evidence="1" id="KW-0472">Membrane</keyword>
<evidence type="ECO:0000313" key="4">
    <source>
        <dbReference type="EMBL" id="KST69744.1"/>
    </source>
</evidence>
<gene>
    <name evidence="3" type="ORF">BC008_30975</name>
    <name evidence="4" type="ORF">BC008_35875</name>
</gene>
<dbReference type="OrthoDB" id="505456at2"/>
<organism evidence="4 5">
    <name type="scientific">Mastigocoleus testarum BC008</name>
    <dbReference type="NCBI Taxonomy" id="371196"/>
    <lineage>
        <taxon>Bacteria</taxon>
        <taxon>Bacillati</taxon>
        <taxon>Cyanobacteriota</taxon>
        <taxon>Cyanophyceae</taxon>
        <taxon>Nostocales</taxon>
        <taxon>Hapalosiphonaceae</taxon>
        <taxon>Mastigocoleus</taxon>
    </lineage>
</organism>
<keyword evidence="5" id="KW-1185">Reference proteome</keyword>
<dbReference type="AlphaFoldDB" id="A0A0V7ZYU9"/>
<dbReference type="InterPro" id="IPR029058">
    <property type="entry name" value="AB_hydrolase_fold"/>
</dbReference>
<feature type="domain" description="AB hydrolase-1" evidence="2">
    <location>
        <begin position="38"/>
        <end position="286"/>
    </location>
</feature>
<dbReference type="EMBL" id="LMTZ01000086">
    <property type="protein sequence ID" value="KST67620.1"/>
    <property type="molecule type" value="Genomic_DNA"/>
</dbReference>
<accession>A0A0V7ZYU9</accession>
<reference evidence="4 5" key="1">
    <citation type="journal article" date="2015" name="Genome Announc.">
        <title>Draft Genome of the Euendolithic (true boring) Cyanobacterium Mastigocoleus testarum strain BC008.</title>
        <authorList>
            <person name="Guida B.S."/>
            <person name="Garcia-Pichel F."/>
        </authorList>
    </citation>
    <scope>NUCLEOTIDE SEQUENCE [LARGE SCALE GENOMIC DNA]</scope>
    <source>
        <strain evidence="4 5">BC008</strain>
    </source>
</reference>
<comment type="caution">
    <text evidence="4">The sequence shown here is derived from an EMBL/GenBank/DDBJ whole genome shotgun (WGS) entry which is preliminary data.</text>
</comment>
<dbReference type="SUPFAM" id="SSF53474">
    <property type="entry name" value="alpha/beta-Hydrolases"/>
    <property type="match status" value="1"/>
</dbReference>
<evidence type="ECO:0000313" key="5">
    <source>
        <dbReference type="Proteomes" id="UP000053372"/>
    </source>
</evidence>
<evidence type="ECO:0000256" key="1">
    <source>
        <dbReference type="SAM" id="Phobius"/>
    </source>
</evidence>
<dbReference type="GO" id="GO:0016787">
    <property type="term" value="F:hydrolase activity"/>
    <property type="evidence" value="ECO:0007669"/>
    <property type="project" value="UniProtKB-KW"/>
</dbReference>
<keyword evidence="1" id="KW-1133">Transmembrane helix</keyword>
<keyword evidence="1" id="KW-0812">Transmembrane</keyword>
<dbReference type="PANTHER" id="PTHR46438:SF2">
    <property type="entry name" value="ALPHA_BETA-HYDROLASES SUPERFAMILY PROTEIN"/>
    <property type="match status" value="1"/>
</dbReference>
<evidence type="ECO:0000259" key="2">
    <source>
        <dbReference type="Pfam" id="PF00561"/>
    </source>
</evidence>
<dbReference type="Proteomes" id="UP000053372">
    <property type="component" value="Unassembled WGS sequence"/>
</dbReference>
<evidence type="ECO:0000313" key="3">
    <source>
        <dbReference type="EMBL" id="KST67620.1"/>
    </source>
</evidence>
<name>A0A0V7ZYU9_9CYAN</name>
<dbReference type="EMBL" id="LMTZ01000013">
    <property type="protein sequence ID" value="KST69744.1"/>
    <property type="molecule type" value="Genomic_DNA"/>
</dbReference>
<sequence>MNPTANLQQRLGNQRDWIWRGWRIRYTYIRAVQTSQKPPIIFLHGFAGSIANWRHNLEVFSASHTVYALDILCFGASEKATANYSVDLWVNQVHDFWETFVGQPVILVGHSIGSLISLTAAATYPEMVKGLAMTNLADPSLEKEQTPAFLYPAVGFVKNIVASIALPLLIKPFFYFIRKSGFIRYGLNQAYVNPKTVTDELVEIYATPPQDRGSPGALLALVRSSVSPNYSPNIKEILPTLSIPMLLIWGKQDRFFPVKSAEGFAKCNNKLQVIYLEGVGHCPHDECPERVNKEILGWIDKYLD</sequence>
<dbReference type="InterPro" id="IPR000639">
    <property type="entry name" value="Epox_hydrolase-like"/>
</dbReference>
<dbReference type="InterPro" id="IPR000073">
    <property type="entry name" value="AB_hydrolase_1"/>
</dbReference>
<feature type="transmembrane region" description="Helical" evidence="1">
    <location>
        <begin position="149"/>
        <end position="170"/>
    </location>
</feature>
<keyword evidence="4" id="KW-0378">Hydrolase</keyword>
<dbReference type="PANTHER" id="PTHR46438">
    <property type="entry name" value="ALPHA/BETA-HYDROLASES SUPERFAMILY PROTEIN"/>
    <property type="match status" value="1"/>
</dbReference>
<protein>
    <submittedName>
        <fullName evidence="4">Alpha/beta hydrolase</fullName>
    </submittedName>
</protein>
<dbReference type="PRINTS" id="PR00412">
    <property type="entry name" value="EPOXHYDRLASE"/>
</dbReference>
<dbReference type="Pfam" id="PF00561">
    <property type="entry name" value="Abhydrolase_1"/>
    <property type="match status" value="1"/>
</dbReference>
<dbReference type="RefSeq" id="WP_027842500.1">
    <property type="nucleotide sequence ID" value="NZ_LMTZ01000013.1"/>
</dbReference>
<dbReference type="Gene3D" id="3.40.50.1820">
    <property type="entry name" value="alpha/beta hydrolase"/>
    <property type="match status" value="1"/>
</dbReference>